<comment type="caution">
    <text evidence="1">The sequence shown here is derived from an EMBL/GenBank/DDBJ whole genome shotgun (WGS) entry which is preliminary data.</text>
</comment>
<proteinExistence type="predicted"/>
<evidence type="ECO:0000313" key="2">
    <source>
        <dbReference type="Proteomes" id="UP000006238"/>
    </source>
</evidence>
<name>D4RZF9_9FIRM</name>
<evidence type="ECO:0000313" key="1">
    <source>
        <dbReference type="EMBL" id="EFF68567.1"/>
    </source>
</evidence>
<dbReference type="RefSeq" id="WP_005602645.1">
    <property type="nucleotide sequence ID" value="NZ_GG663523.1"/>
</dbReference>
<dbReference type="HOGENOM" id="CLU_2104466_0_0_9"/>
<sequence>MRKNEYESLEQFTSQYVGEWNPSGGHWFGLDFMYEGKEYRFHTGYMYDEPALLPDGKEVLFSLYRRKECIASDKREYELLGAYSDMSEVLDSMVIQDRPFKEVIMDDNTELLGQD</sequence>
<dbReference type="AlphaFoldDB" id="D4RZF9"/>
<dbReference type="Proteomes" id="UP000006238">
    <property type="component" value="Unassembled WGS sequence"/>
</dbReference>
<gene>
    <name evidence="1" type="ORF">BUTYVIB_01225</name>
</gene>
<accession>D4RZF9</accession>
<dbReference type="EMBL" id="ABWN01000028">
    <property type="protein sequence ID" value="EFF68567.1"/>
    <property type="molecule type" value="Genomic_DNA"/>
</dbReference>
<organism evidence="1 2">
    <name type="scientific">Eshraghiella crossota DSM 2876</name>
    <dbReference type="NCBI Taxonomy" id="511680"/>
    <lineage>
        <taxon>Bacteria</taxon>
        <taxon>Bacillati</taxon>
        <taxon>Bacillota</taxon>
        <taxon>Clostridia</taxon>
        <taxon>Lachnospirales</taxon>
        <taxon>Lachnospiraceae</taxon>
        <taxon>Eshraghiella</taxon>
    </lineage>
</organism>
<protein>
    <submittedName>
        <fullName evidence="1">Uncharacterized protein</fullName>
    </submittedName>
</protein>
<keyword evidence="2" id="KW-1185">Reference proteome</keyword>
<dbReference type="GeneID" id="98919156"/>
<dbReference type="eggNOG" id="ENOG50331TK">
    <property type="taxonomic scope" value="Bacteria"/>
</dbReference>
<reference evidence="1 2" key="1">
    <citation type="submission" date="2010-02" db="EMBL/GenBank/DDBJ databases">
        <authorList>
            <person name="Weinstock G."/>
            <person name="Sodergren E."/>
            <person name="Clifton S."/>
            <person name="Fulton L."/>
            <person name="Fulton B."/>
            <person name="Courtney L."/>
            <person name="Fronick C."/>
            <person name="Harrison M."/>
            <person name="Strong C."/>
            <person name="Farmer C."/>
            <person name="Delahaunty K."/>
            <person name="Markovic C."/>
            <person name="Hall O."/>
            <person name="Minx P."/>
            <person name="Tomlinson C."/>
            <person name="Mitreva M."/>
            <person name="Nelson J."/>
            <person name="Hou S."/>
            <person name="Wollam A."/>
            <person name="Pepin K.H."/>
            <person name="Johnson M."/>
            <person name="Bhonagiri V."/>
            <person name="Zhang X."/>
            <person name="Suruliraj S."/>
            <person name="Warren W."/>
            <person name="Chinwalla A."/>
            <person name="Mardis E.R."/>
            <person name="Wilson R.K."/>
        </authorList>
    </citation>
    <scope>NUCLEOTIDE SEQUENCE [LARGE SCALE GENOMIC DNA]</scope>
    <source>
        <strain evidence="1 2">DSM 2876</strain>
    </source>
</reference>